<dbReference type="VEuPathDB" id="TriTrypDB:TM35_000341060"/>
<dbReference type="Gene3D" id="3.30.70.330">
    <property type="match status" value="1"/>
</dbReference>
<evidence type="ECO:0000313" key="3">
    <source>
        <dbReference type="EMBL" id="ORC85494.1"/>
    </source>
</evidence>
<dbReference type="RefSeq" id="XP_028879560.1">
    <property type="nucleotide sequence ID" value="XM_029029004.1"/>
</dbReference>
<protein>
    <submittedName>
        <fullName evidence="3">Putative U1A small nuclear ribonucleoprotein</fullName>
    </submittedName>
</protein>
<sequence length="163" mass="18232">MEILRIRGLKFNFGVEFSRLTILRCFGEYGPLYDVLLDVPHGEALVSYVESASAQDAYLKMNGFLLFGEPIEVSITAPPVSDIPGWTVTYRPSRYLIVRGASYLWVELNLRHVKGVDAIQSIDANTTVASFENQTISTAIKRLLDGRIAYNGKSVLVLYLKQV</sequence>
<accession>A0A1X0NL51</accession>
<comment type="caution">
    <text evidence="3">The sequence shown here is derived from an EMBL/GenBank/DDBJ whole genome shotgun (WGS) entry which is preliminary data.</text>
</comment>
<dbReference type="InterPro" id="IPR000504">
    <property type="entry name" value="RRM_dom"/>
</dbReference>
<proteinExistence type="predicted"/>
<evidence type="ECO:0000256" key="1">
    <source>
        <dbReference type="PROSITE-ProRule" id="PRU00176"/>
    </source>
</evidence>
<dbReference type="GeneID" id="39988784"/>
<dbReference type="OrthoDB" id="266020at2759"/>
<keyword evidence="1" id="KW-0694">RNA-binding</keyword>
<dbReference type="PROSITE" id="PS50102">
    <property type="entry name" value="RRM"/>
    <property type="match status" value="1"/>
</dbReference>
<dbReference type="InterPro" id="IPR012677">
    <property type="entry name" value="Nucleotide-bd_a/b_plait_sf"/>
</dbReference>
<dbReference type="InterPro" id="IPR035979">
    <property type="entry name" value="RBD_domain_sf"/>
</dbReference>
<feature type="domain" description="RRM" evidence="2">
    <location>
        <begin position="2"/>
        <end position="78"/>
    </location>
</feature>
<keyword evidence="3" id="KW-0687">Ribonucleoprotein</keyword>
<name>A0A1X0NL51_9TRYP</name>
<dbReference type="EMBL" id="NBCO01000034">
    <property type="protein sequence ID" value="ORC85494.1"/>
    <property type="molecule type" value="Genomic_DNA"/>
</dbReference>
<dbReference type="Proteomes" id="UP000192257">
    <property type="component" value="Unassembled WGS sequence"/>
</dbReference>
<gene>
    <name evidence="3" type="ORF">TM35_000341060</name>
</gene>
<keyword evidence="4" id="KW-1185">Reference proteome</keyword>
<dbReference type="GO" id="GO:1990904">
    <property type="term" value="C:ribonucleoprotein complex"/>
    <property type="evidence" value="ECO:0007669"/>
    <property type="project" value="UniProtKB-KW"/>
</dbReference>
<evidence type="ECO:0000259" key="2">
    <source>
        <dbReference type="PROSITE" id="PS50102"/>
    </source>
</evidence>
<organism evidence="3 4">
    <name type="scientific">Trypanosoma theileri</name>
    <dbReference type="NCBI Taxonomy" id="67003"/>
    <lineage>
        <taxon>Eukaryota</taxon>
        <taxon>Discoba</taxon>
        <taxon>Euglenozoa</taxon>
        <taxon>Kinetoplastea</taxon>
        <taxon>Metakinetoplastina</taxon>
        <taxon>Trypanosomatida</taxon>
        <taxon>Trypanosomatidae</taxon>
        <taxon>Trypanosoma</taxon>
    </lineage>
</organism>
<dbReference type="AlphaFoldDB" id="A0A1X0NL51"/>
<reference evidence="3 4" key="1">
    <citation type="submission" date="2017-03" db="EMBL/GenBank/DDBJ databases">
        <title>An alternative strategy for trypanosome survival in the mammalian bloodstream revealed through genome and transcriptome analysis of the ubiquitous bovine parasite Trypanosoma (Megatrypanum) theileri.</title>
        <authorList>
            <person name="Kelly S."/>
            <person name="Ivens A."/>
            <person name="Mott A."/>
            <person name="O'Neill E."/>
            <person name="Emms D."/>
            <person name="Macleod O."/>
            <person name="Voorheis P."/>
            <person name="Matthews J."/>
            <person name="Matthews K."/>
            <person name="Carrington M."/>
        </authorList>
    </citation>
    <scope>NUCLEOTIDE SEQUENCE [LARGE SCALE GENOMIC DNA]</scope>
    <source>
        <strain evidence="3">Edinburgh</strain>
    </source>
</reference>
<evidence type="ECO:0000313" key="4">
    <source>
        <dbReference type="Proteomes" id="UP000192257"/>
    </source>
</evidence>
<dbReference type="GO" id="GO:0003723">
    <property type="term" value="F:RNA binding"/>
    <property type="evidence" value="ECO:0007669"/>
    <property type="project" value="UniProtKB-UniRule"/>
</dbReference>
<dbReference type="SUPFAM" id="SSF54928">
    <property type="entry name" value="RNA-binding domain, RBD"/>
    <property type="match status" value="1"/>
</dbReference>